<evidence type="ECO:0000313" key="1">
    <source>
        <dbReference type="EMBL" id="OUR93671.1"/>
    </source>
</evidence>
<sequence length="98" mass="10982">MREEKEFNVLGYSIKLTAQEDETQVSAEETVGYVQQIAEEIRLKSPQLEAGQVAVLAALKIANERLTIERDFEQNISKLHSTACDALQFIEEVSPSTI</sequence>
<organism evidence="1 2">
    <name type="scientific">Halobacteriovorax marinus</name>
    <dbReference type="NCBI Taxonomy" id="97084"/>
    <lineage>
        <taxon>Bacteria</taxon>
        <taxon>Pseudomonadati</taxon>
        <taxon>Bdellovibrionota</taxon>
        <taxon>Bacteriovoracia</taxon>
        <taxon>Bacteriovoracales</taxon>
        <taxon>Halobacteriovoraceae</taxon>
        <taxon>Halobacteriovorax</taxon>
    </lineage>
</organism>
<protein>
    <recommendedName>
        <fullName evidence="3">Cell division protein ZapA</fullName>
    </recommendedName>
</protein>
<evidence type="ECO:0008006" key="3">
    <source>
        <dbReference type="Google" id="ProtNLM"/>
    </source>
</evidence>
<dbReference type="InterPro" id="IPR007838">
    <property type="entry name" value="Cell_div_ZapA-like"/>
</dbReference>
<proteinExistence type="predicted"/>
<dbReference type="AlphaFoldDB" id="A0A1Y5F2L7"/>
<name>A0A1Y5F2L7_9BACT</name>
<evidence type="ECO:0000313" key="2">
    <source>
        <dbReference type="Proteomes" id="UP000196531"/>
    </source>
</evidence>
<dbReference type="Proteomes" id="UP000196531">
    <property type="component" value="Unassembled WGS sequence"/>
</dbReference>
<dbReference type="EMBL" id="MAAO01000015">
    <property type="protein sequence ID" value="OUR93671.1"/>
    <property type="molecule type" value="Genomic_DNA"/>
</dbReference>
<accession>A0A1Y5F2L7</accession>
<gene>
    <name evidence="1" type="ORF">A9Q84_19595</name>
</gene>
<dbReference type="SUPFAM" id="SSF102829">
    <property type="entry name" value="Cell division protein ZapA-like"/>
    <property type="match status" value="1"/>
</dbReference>
<comment type="caution">
    <text evidence="1">The sequence shown here is derived from an EMBL/GenBank/DDBJ whole genome shotgun (WGS) entry which is preliminary data.</text>
</comment>
<dbReference type="Pfam" id="PF05164">
    <property type="entry name" value="ZapA"/>
    <property type="match status" value="1"/>
</dbReference>
<dbReference type="InterPro" id="IPR036192">
    <property type="entry name" value="Cell_div_ZapA-like_sf"/>
</dbReference>
<reference evidence="2" key="1">
    <citation type="journal article" date="2017" name="Proc. Natl. Acad. Sci. U.S.A.">
        <title>Simulation of Deepwater Horizon oil plume reveals substrate specialization within a complex community of hydrocarbon-degraders.</title>
        <authorList>
            <person name="Hu P."/>
            <person name="Dubinsky E.A."/>
            <person name="Probst A.J."/>
            <person name="Wang J."/>
            <person name="Sieber C.M.K."/>
            <person name="Tom L.M."/>
            <person name="Gardinali P."/>
            <person name="Banfield J.F."/>
            <person name="Atlas R.M."/>
            <person name="Andersen G.L."/>
        </authorList>
    </citation>
    <scope>NUCLEOTIDE SEQUENCE [LARGE SCALE GENOMIC DNA]</scope>
</reference>